<dbReference type="SUPFAM" id="SSF48371">
    <property type="entry name" value="ARM repeat"/>
    <property type="match status" value="1"/>
</dbReference>
<dbReference type="InterPro" id="IPR011989">
    <property type="entry name" value="ARM-like"/>
</dbReference>
<reference evidence="1" key="1">
    <citation type="journal article" date="2020" name="mSystems">
        <title>Genome- and Community-Level Interaction Insights into Carbon Utilization and Element Cycling Functions of Hydrothermarchaeota in Hydrothermal Sediment.</title>
        <authorList>
            <person name="Zhou Z."/>
            <person name="Liu Y."/>
            <person name="Xu W."/>
            <person name="Pan J."/>
            <person name="Luo Z.H."/>
            <person name="Li M."/>
        </authorList>
    </citation>
    <scope>NUCLEOTIDE SEQUENCE [LARGE SCALE GENOMIC DNA]</scope>
    <source>
        <strain evidence="1">SpSt-906</strain>
    </source>
</reference>
<name>A0A7C3Z229_UNCW3</name>
<dbReference type="InterPro" id="IPR016024">
    <property type="entry name" value="ARM-type_fold"/>
</dbReference>
<proteinExistence type="predicted"/>
<dbReference type="AlphaFoldDB" id="A0A7C3Z229"/>
<protein>
    <submittedName>
        <fullName evidence="1">HEAT repeat domain-containing protein</fullName>
    </submittedName>
</protein>
<dbReference type="Pfam" id="PF13646">
    <property type="entry name" value="HEAT_2"/>
    <property type="match status" value="1"/>
</dbReference>
<gene>
    <name evidence="1" type="ORF">ENX07_01300</name>
</gene>
<dbReference type="EMBL" id="DTMQ01000009">
    <property type="protein sequence ID" value="HGE98699.1"/>
    <property type="molecule type" value="Genomic_DNA"/>
</dbReference>
<comment type="caution">
    <text evidence="1">The sequence shown here is derived from an EMBL/GenBank/DDBJ whole genome shotgun (WGS) entry which is preliminary data.</text>
</comment>
<organism evidence="1">
    <name type="scientific">candidate division WOR-3 bacterium</name>
    <dbReference type="NCBI Taxonomy" id="2052148"/>
    <lineage>
        <taxon>Bacteria</taxon>
        <taxon>Bacteria division WOR-3</taxon>
    </lineage>
</organism>
<sequence>MFIICLLLSLSPSLDSLAISQIKTCLASYQVSISELGFEKKWAVDSTFILKRVAKSLDEPLWLPSYLDSTVYRTDSLIKNLSSYPPDISSLPQLTDDLIHLADAFGKELAPVFKQKERKELSREEIDYILYFAPYLFSDEEDTTDDYLKGFLHQEFNQPIKFDSIKLPSDSFFAVARKLNYEEFFAQSLSRLRRFSLFLKGLEWKREKVDCPDVRGKVYYYGESELGKVVIGSEEDNIYLGDFAIIIDLGGNDIYSSPNGAIGFFSHPFSAIIDLSGNDLYSANRPFSFAGSIFGTSLLLDFGGDDIYRAQEYSLGSALFGLGILLDFKGNDFYEGRTFTQGSGFYGLGLLLDLEGNDTYRAYNFAQGFGSTFGYGGLFDLSGNELYYAGGKFYHEPLLPEDFRSFAQGFAMGFRPDASGGIGLLYDKKGNDFYNGDVFAQGTSYWYSLGMLFDEEGQDKYLATEYAQGAGIHLASGILIDRKGDDNYYSRLGPAQGEGHDFSVGILIDKEGDDHYYTSGGQGIGLTNSFGLFIDYQGDDTYLTREKEFGQGWANPSRDFGGIGIFLDLAGDDRYPKESELDEITYSFKGFYGAGVNKKEKKEEKEAEEEIPEETLASKKIDEIFKGASEWEVGSAKKRVRQYRKELIKRDTISLNYIFKEKIATRNSLELRAIEEFCESLPEKVKPYLFRYLSDERKEARANVIYLLGKLKVKEGVDSLISALKDRRLPNGRIIHNRPRWIISALGDIAKIDSILPEEDSLIRKKITPVILKYIKDRYEPTRITAIVALGKIKDEKTLPYLLEGLCDPVFTARQAAENALNELLKRKDLKINLLPHLTLTKGKSQERNYLLRGLIACLGKRVSLMGEEEKKRVRKALLPFLSSPEREIRLVTISALSNFKDEYTKGILKEKLEEETDPIVIDQLKSLLRRD</sequence>
<evidence type="ECO:0000313" key="1">
    <source>
        <dbReference type="EMBL" id="HGE98699.1"/>
    </source>
</evidence>
<accession>A0A7C3Z229</accession>
<dbReference type="Gene3D" id="1.25.10.10">
    <property type="entry name" value="Leucine-rich Repeat Variant"/>
    <property type="match status" value="1"/>
</dbReference>